<comment type="caution">
    <text evidence="1">The sequence shown here is derived from an EMBL/GenBank/DDBJ whole genome shotgun (WGS) entry which is preliminary data.</text>
</comment>
<sequence>METTARSQFRDIWRKMGNEERKAAVHEEVKRMNKLPPNSTYASHRLRVLNKLLQLMALERTSSQEMELELLFAGLSL</sequence>
<reference evidence="1 2" key="1">
    <citation type="journal article" date="2023" name="Science">
        <title>Complex scaffold remodeling in plant triterpene biosynthesis.</title>
        <authorList>
            <person name="De La Pena R."/>
            <person name="Hodgson H."/>
            <person name="Liu J.C."/>
            <person name="Stephenson M.J."/>
            <person name="Martin A.C."/>
            <person name="Owen C."/>
            <person name="Harkess A."/>
            <person name="Leebens-Mack J."/>
            <person name="Jimenez L.E."/>
            <person name="Osbourn A."/>
            <person name="Sattely E.S."/>
        </authorList>
    </citation>
    <scope>NUCLEOTIDE SEQUENCE [LARGE SCALE GENOMIC DNA]</scope>
    <source>
        <strain evidence="2">cv. JPN11</strain>
        <tissue evidence="1">Leaf</tissue>
    </source>
</reference>
<accession>A0ACC1YT74</accession>
<dbReference type="Proteomes" id="UP001164539">
    <property type="component" value="Chromosome 2"/>
</dbReference>
<keyword evidence="1" id="KW-0396">Initiation factor</keyword>
<evidence type="ECO:0000313" key="1">
    <source>
        <dbReference type="EMBL" id="KAJ4726239.1"/>
    </source>
</evidence>
<dbReference type="EMBL" id="CM051395">
    <property type="protein sequence ID" value="KAJ4726239.1"/>
    <property type="molecule type" value="Genomic_DNA"/>
</dbReference>
<keyword evidence="2" id="KW-1185">Reference proteome</keyword>
<protein>
    <submittedName>
        <fullName evidence="1">Translation initiation factor IF-2 like</fullName>
    </submittedName>
</protein>
<keyword evidence="1" id="KW-0648">Protein biosynthesis</keyword>
<gene>
    <name evidence="1" type="ORF">OWV82_004982</name>
</gene>
<evidence type="ECO:0000313" key="2">
    <source>
        <dbReference type="Proteomes" id="UP001164539"/>
    </source>
</evidence>
<name>A0ACC1YT74_MELAZ</name>
<organism evidence="1 2">
    <name type="scientific">Melia azedarach</name>
    <name type="common">Chinaberry tree</name>
    <dbReference type="NCBI Taxonomy" id="155640"/>
    <lineage>
        <taxon>Eukaryota</taxon>
        <taxon>Viridiplantae</taxon>
        <taxon>Streptophyta</taxon>
        <taxon>Embryophyta</taxon>
        <taxon>Tracheophyta</taxon>
        <taxon>Spermatophyta</taxon>
        <taxon>Magnoliopsida</taxon>
        <taxon>eudicotyledons</taxon>
        <taxon>Gunneridae</taxon>
        <taxon>Pentapetalae</taxon>
        <taxon>rosids</taxon>
        <taxon>malvids</taxon>
        <taxon>Sapindales</taxon>
        <taxon>Meliaceae</taxon>
        <taxon>Melia</taxon>
    </lineage>
</organism>
<proteinExistence type="predicted"/>